<feature type="region of interest" description="Disordered" evidence="1">
    <location>
        <begin position="1"/>
        <end position="102"/>
    </location>
</feature>
<comment type="caution">
    <text evidence="2">The sequence shown here is derived from an EMBL/GenBank/DDBJ whole genome shotgun (WGS) entry which is preliminary data.</text>
</comment>
<dbReference type="Proteomes" id="UP000626109">
    <property type="component" value="Unassembled WGS sequence"/>
</dbReference>
<keyword evidence="4" id="KW-1185">Reference proteome</keyword>
<sequence length="117" mass="13395">MSEIQAQGRSDQQEQQEQREEAARKREEKREEAHASKMEHEQEMREEAKMREAAKSRGKFGGAPLKPRDAALHQPDHGGTLLMDEEHRIGRRTISRRSSLGTSTRWWTSRTAGTAGQ</sequence>
<feature type="compositionally biased region" description="Basic and acidic residues" evidence="1">
    <location>
        <begin position="16"/>
        <end position="55"/>
    </location>
</feature>
<name>A0A813DR56_POLGL</name>
<evidence type="ECO:0000313" key="2">
    <source>
        <dbReference type="EMBL" id="CAE8588117.1"/>
    </source>
</evidence>
<organism evidence="2 4">
    <name type="scientific">Polarella glacialis</name>
    <name type="common">Dinoflagellate</name>
    <dbReference type="NCBI Taxonomy" id="89957"/>
    <lineage>
        <taxon>Eukaryota</taxon>
        <taxon>Sar</taxon>
        <taxon>Alveolata</taxon>
        <taxon>Dinophyceae</taxon>
        <taxon>Suessiales</taxon>
        <taxon>Suessiaceae</taxon>
        <taxon>Polarella</taxon>
    </lineage>
</organism>
<reference evidence="2" key="1">
    <citation type="submission" date="2021-02" db="EMBL/GenBank/DDBJ databases">
        <authorList>
            <person name="Dougan E. K."/>
            <person name="Rhodes N."/>
            <person name="Thang M."/>
            <person name="Chan C."/>
        </authorList>
    </citation>
    <scope>NUCLEOTIDE SEQUENCE</scope>
</reference>
<evidence type="ECO:0000313" key="3">
    <source>
        <dbReference type="EMBL" id="CAE8723171.1"/>
    </source>
</evidence>
<gene>
    <name evidence="2" type="ORF">PGLA1383_LOCUS6929</name>
    <name evidence="3" type="ORF">PGLA2088_LOCUS42962</name>
</gene>
<dbReference type="AlphaFoldDB" id="A0A813DR56"/>
<evidence type="ECO:0000256" key="1">
    <source>
        <dbReference type="SAM" id="MobiDB-lite"/>
    </source>
</evidence>
<feature type="compositionally biased region" description="Polar residues" evidence="1">
    <location>
        <begin position="1"/>
        <end position="10"/>
    </location>
</feature>
<dbReference type="EMBL" id="CAJNNV010002944">
    <property type="protein sequence ID" value="CAE8588117.1"/>
    <property type="molecule type" value="Genomic_DNA"/>
</dbReference>
<proteinExistence type="predicted"/>
<feature type="compositionally biased region" description="Basic and acidic residues" evidence="1">
    <location>
        <begin position="66"/>
        <end position="76"/>
    </location>
</feature>
<evidence type="ECO:0000313" key="4">
    <source>
        <dbReference type="Proteomes" id="UP000654075"/>
    </source>
</evidence>
<dbReference type="Proteomes" id="UP000654075">
    <property type="component" value="Unassembled WGS sequence"/>
</dbReference>
<accession>A0A813DR56</accession>
<protein>
    <submittedName>
        <fullName evidence="2">Uncharacterized protein</fullName>
    </submittedName>
</protein>
<dbReference type="EMBL" id="CAJNNW010034565">
    <property type="protein sequence ID" value="CAE8723171.1"/>
    <property type="molecule type" value="Genomic_DNA"/>
</dbReference>